<evidence type="ECO:0000313" key="8">
    <source>
        <dbReference type="Proteomes" id="UP000652013"/>
    </source>
</evidence>
<dbReference type="SUPFAM" id="SSF53448">
    <property type="entry name" value="Nucleotide-diphospho-sugar transferases"/>
    <property type="match status" value="1"/>
</dbReference>
<evidence type="ECO:0000256" key="5">
    <source>
        <dbReference type="SAM" id="MobiDB-lite"/>
    </source>
</evidence>
<dbReference type="EMBL" id="BOOY01000036">
    <property type="protein sequence ID" value="GIJ05754.1"/>
    <property type="molecule type" value="Genomic_DNA"/>
</dbReference>
<sequence>MGYGPPVSDVTTDVTVVVASRNRRDQLLRHLPRHRAPVILVDNNSTDGTCEAVKTHCPQVRVIRLDDNIGAAARNLGVAAADTPHVAFADDDSWWDGDALSRLPALFRAHPRAALLAARVLIGPAGRLDPVSTQMAAAPLGTPADLPGPSILGFLACAVAVRRDAFLAVGGFEPHLHVYGEEALLAMDLAAAGHGLAYVDSLVVRHHPLPAGRDPGPRRRRQLRNDLLTTWLRRPAPAAARAARAAATTPDGRAALRDALGDLAWVLRHRHPVPAWLEADLRTLEAAPVPQSATPARAARTDSTTAARPTTAPAAPAAAAPARTSPAAATPVQVSPATAPAAAGSAAAAAGPRDRTPARA</sequence>
<keyword evidence="3" id="KW-0328">Glycosyltransferase</keyword>
<evidence type="ECO:0000256" key="2">
    <source>
        <dbReference type="ARBA" id="ARBA00006739"/>
    </source>
</evidence>
<dbReference type="InterPro" id="IPR001173">
    <property type="entry name" value="Glyco_trans_2-like"/>
</dbReference>
<dbReference type="AlphaFoldDB" id="A0A8J3YD75"/>
<evidence type="ECO:0000256" key="4">
    <source>
        <dbReference type="ARBA" id="ARBA00022679"/>
    </source>
</evidence>
<feature type="domain" description="Glycosyltransferase 2-like" evidence="6">
    <location>
        <begin position="28"/>
        <end position="166"/>
    </location>
</feature>
<feature type="compositionally biased region" description="Low complexity" evidence="5">
    <location>
        <begin position="292"/>
        <end position="351"/>
    </location>
</feature>
<keyword evidence="4 7" id="KW-0808">Transferase</keyword>
<comment type="similarity">
    <text evidence="2">Belongs to the glycosyltransferase 2 family.</text>
</comment>
<evidence type="ECO:0000256" key="3">
    <source>
        <dbReference type="ARBA" id="ARBA00022676"/>
    </source>
</evidence>
<comment type="pathway">
    <text evidence="1">Cell wall biogenesis; cell wall polysaccharide biosynthesis.</text>
</comment>
<dbReference type="Pfam" id="PF00535">
    <property type="entry name" value="Glycos_transf_2"/>
    <property type="match status" value="1"/>
</dbReference>
<gene>
    <name evidence="7" type="ORF">Sya03_51060</name>
</gene>
<evidence type="ECO:0000259" key="6">
    <source>
        <dbReference type="Pfam" id="PF00535"/>
    </source>
</evidence>
<dbReference type="Gene3D" id="3.90.550.10">
    <property type="entry name" value="Spore Coat Polysaccharide Biosynthesis Protein SpsA, Chain A"/>
    <property type="match status" value="1"/>
</dbReference>
<reference evidence="7" key="1">
    <citation type="submission" date="2021-01" db="EMBL/GenBank/DDBJ databases">
        <title>Whole genome shotgun sequence of Spirilliplanes yamanashiensis NBRC 15828.</title>
        <authorList>
            <person name="Komaki H."/>
            <person name="Tamura T."/>
        </authorList>
    </citation>
    <scope>NUCLEOTIDE SEQUENCE</scope>
    <source>
        <strain evidence="7">NBRC 15828</strain>
    </source>
</reference>
<dbReference type="GO" id="GO:0016757">
    <property type="term" value="F:glycosyltransferase activity"/>
    <property type="evidence" value="ECO:0007669"/>
    <property type="project" value="UniProtKB-KW"/>
</dbReference>
<proteinExistence type="inferred from homology"/>
<accession>A0A8J3YD75</accession>
<evidence type="ECO:0000256" key="1">
    <source>
        <dbReference type="ARBA" id="ARBA00004776"/>
    </source>
</evidence>
<protein>
    <submittedName>
        <fullName evidence="7">Glycosyl transferase</fullName>
    </submittedName>
</protein>
<dbReference type="PANTHER" id="PTHR43179:SF12">
    <property type="entry name" value="GALACTOFURANOSYLTRANSFERASE GLFT2"/>
    <property type="match status" value="1"/>
</dbReference>
<evidence type="ECO:0000313" key="7">
    <source>
        <dbReference type="EMBL" id="GIJ05754.1"/>
    </source>
</evidence>
<name>A0A8J3YD75_9ACTN</name>
<dbReference type="InterPro" id="IPR029044">
    <property type="entry name" value="Nucleotide-diphossugar_trans"/>
</dbReference>
<keyword evidence="8" id="KW-1185">Reference proteome</keyword>
<organism evidence="7 8">
    <name type="scientific">Spirilliplanes yamanashiensis</name>
    <dbReference type="NCBI Taxonomy" id="42233"/>
    <lineage>
        <taxon>Bacteria</taxon>
        <taxon>Bacillati</taxon>
        <taxon>Actinomycetota</taxon>
        <taxon>Actinomycetes</taxon>
        <taxon>Micromonosporales</taxon>
        <taxon>Micromonosporaceae</taxon>
        <taxon>Spirilliplanes</taxon>
    </lineage>
</organism>
<feature type="region of interest" description="Disordered" evidence="5">
    <location>
        <begin position="288"/>
        <end position="360"/>
    </location>
</feature>
<comment type="caution">
    <text evidence="7">The sequence shown here is derived from an EMBL/GenBank/DDBJ whole genome shotgun (WGS) entry which is preliminary data.</text>
</comment>
<dbReference type="PANTHER" id="PTHR43179">
    <property type="entry name" value="RHAMNOSYLTRANSFERASE WBBL"/>
    <property type="match status" value="1"/>
</dbReference>
<dbReference type="Proteomes" id="UP000652013">
    <property type="component" value="Unassembled WGS sequence"/>
</dbReference>